<comment type="subcellular location">
    <subcellularLocation>
        <location evidence="1">Nucleus</location>
    </subcellularLocation>
</comment>
<dbReference type="SUPFAM" id="SSF57667">
    <property type="entry name" value="beta-beta-alpha zinc fingers"/>
    <property type="match status" value="1"/>
</dbReference>
<sequence length="132" mass="14856">MDAAKKKALFRSKLNAQRKEKKIDSPLVRYNELDQPVCRVCDVVLKSEFQWDAHQASRKHIEAVNNIKVNAARLKNANNAKSEPSAMSTGSKHADNAQLQDARSESLTQLPKPQSALPPDFFDNKDAKRQKT</sequence>
<feature type="domain" description="C2H2-type" evidence="8">
    <location>
        <begin position="37"/>
        <end position="60"/>
    </location>
</feature>
<evidence type="ECO:0000256" key="7">
    <source>
        <dbReference type="SAM" id="MobiDB-lite"/>
    </source>
</evidence>
<dbReference type="GO" id="GO:0044773">
    <property type="term" value="P:mitotic DNA damage checkpoint signaling"/>
    <property type="evidence" value="ECO:0007669"/>
    <property type="project" value="TreeGrafter"/>
</dbReference>
<dbReference type="AlphaFoldDB" id="A0AAD6P9M5"/>
<evidence type="ECO:0000256" key="5">
    <source>
        <dbReference type="ARBA" id="ARBA00023054"/>
    </source>
</evidence>
<dbReference type="GO" id="GO:0003676">
    <property type="term" value="F:nucleic acid binding"/>
    <property type="evidence" value="ECO:0007669"/>
    <property type="project" value="InterPro"/>
</dbReference>
<comment type="caution">
    <text evidence="9">The sequence shown here is derived from an EMBL/GenBank/DDBJ whole genome shotgun (WGS) entry which is preliminary data.</text>
</comment>
<evidence type="ECO:0000256" key="4">
    <source>
        <dbReference type="ARBA" id="ARBA00022833"/>
    </source>
</evidence>
<dbReference type="Proteomes" id="UP001162972">
    <property type="component" value="Chromosome 17"/>
</dbReference>
<keyword evidence="6" id="KW-0539">Nucleus</keyword>
<keyword evidence="4" id="KW-0862">Zinc</keyword>
<evidence type="ECO:0000256" key="1">
    <source>
        <dbReference type="ARBA" id="ARBA00004123"/>
    </source>
</evidence>
<evidence type="ECO:0000256" key="6">
    <source>
        <dbReference type="ARBA" id="ARBA00023242"/>
    </source>
</evidence>
<gene>
    <name evidence="9" type="ORF">OIU84_028517</name>
</gene>
<feature type="region of interest" description="Disordered" evidence="7">
    <location>
        <begin position="74"/>
        <end position="132"/>
    </location>
</feature>
<dbReference type="EMBL" id="JAPFFJ010000008">
    <property type="protein sequence ID" value="KAJ6421150.1"/>
    <property type="molecule type" value="Genomic_DNA"/>
</dbReference>
<dbReference type="InterPro" id="IPR013087">
    <property type="entry name" value="Znf_C2H2_type"/>
</dbReference>
<feature type="compositionally biased region" description="Basic residues" evidence="7">
    <location>
        <begin position="1"/>
        <end position="10"/>
    </location>
</feature>
<feature type="region of interest" description="Disordered" evidence="7">
    <location>
        <begin position="1"/>
        <end position="23"/>
    </location>
</feature>
<feature type="compositionally biased region" description="Basic and acidic residues" evidence="7">
    <location>
        <begin position="122"/>
        <end position="132"/>
    </location>
</feature>
<name>A0AAD6P9M5_9ROSI</name>
<dbReference type="InterPro" id="IPR036236">
    <property type="entry name" value="Znf_C2H2_sf"/>
</dbReference>
<keyword evidence="2" id="KW-0479">Metal-binding</keyword>
<dbReference type="GO" id="GO:0005681">
    <property type="term" value="C:spliceosomal complex"/>
    <property type="evidence" value="ECO:0007669"/>
    <property type="project" value="InterPro"/>
</dbReference>
<dbReference type="GO" id="GO:0008270">
    <property type="term" value="F:zinc ion binding"/>
    <property type="evidence" value="ECO:0007669"/>
    <property type="project" value="UniProtKB-KW"/>
</dbReference>
<evidence type="ECO:0000313" key="9">
    <source>
        <dbReference type="EMBL" id="KAJ6421150.1"/>
    </source>
</evidence>
<keyword evidence="10" id="KW-1185">Reference proteome</keyword>
<evidence type="ECO:0000313" key="10">
    <source>
        <dbReference type="Proteomes" id="UP001162972"/>
    </source>
</evidence>
<accession>A0AAD6P9M5</accession>
<dbReference type="PANTHER" id="PTHR13278">
    <property type="entry name" value="ZINC FINGER PROTEIN 830"/>
    <property type="match status" value="1"/>
</dbReference>
<dbReference type="GO" id="GO:0033314">
    <property type="term" value="P:mitotic DNA replication checkpoint signaling"/>
    <property type="evidence" value="ECO:0007669"/>
    <property type="project" value="TreeGrafter"/>
</dbReference>
<feature type="non-terminal residue" evidence="9">
    <location>
        <position position="1"/>
    </location>
</feature>
<proteinExistence type="predicted"/>
<dbReference type="GO" id="GO:0033260">
    <property type="term" value="P:nuclear DNA replication"/>
    <property type="evidence" value="ECO:0007669"/>
    <property type="project" value="TreeGrafter"/>
</dbReference>
<keyword evidence="5" id="KW-0175">Coiled coil</keyword>
<dbReference type="Gene3D" id="3.30.160.60">
    <property type="entry name" value="Classic Zinc Finger"/>
    <property type="match status" value="1"/>
</dbReference>
<evidence type="ECO:0000256" key="2">
    <source>
        <dbReference type="ARBA" id="ARBA00022723"/>
    </source>
</evidence>
<dbReference type="PANTHER" id="PTHR13278:SF0">
    <property type="entry name" value="ZINC FINGER PROTEIN 830"/>
    <property type="match status" value="1"/>
</dbReference>
<protein>
    <recommendedName>
        <fullName evidence="8">C2H2-type domain-containing protein</fullName>
    </recommendedName>
</protein>
<dbReference type="Pfam" id="PF12874">
    <property type="entry name" value="zf-met"/>
    <property type="match status" value="1"/>
</dbReference>
<reference evidence="9 10" key="1">
    <citation type="journal article" date="2023" name="Int. J. Mol. Sci.">
        <title>De Novo Assembly and Annotation of 11 Diverse Shrub Willow (Salix) Genomes Reveals Novel Gene Organization in Sex-Linked Regions.</title>
        <authorList>
            <person name="Hyden B."/>
            <person name="Feng K."/>
            <person name="Yates T.B."/>
            <person name="Jawdy S."/>
            <person name="Cereghino C."/>
            <person name="Smart L.B."/>
            <person name="Muchero W."/>
        </authorList>
    </citation>
    <scope>NUCLEOTIDE SEQUENCE [LARGE SCALE GENOMIC DNA]</scope>
    <source>
        <tissue evidence="9">Shoot tip</tissue>
    </source>
</reference>
<feature type="compositionally biased region" description="Polar residues" evidence="7">
    <location>
        <begin position="85"/>
        <end position="112"/>
    </location>
</feature>
<dbReference type="InterPro" id="IPR040050">
    <property type="entry name" value="ZNF830-like"/>
</dbReference>
<evidence type="ECO:0000256" key="3">
    <source>
        <dbReference type="ARBA" id="ARBA00022771"/>
    </source>
</evidence>
<keyword evidence="3" id="KW-0863">Zinc-finger</keyword>
<evidence type="ECO:0000259" key="8">
    <source>
        <dbReference type="Pfam" id="PF12874"/>
    </source>
</evidence>
<organism evidence="9 10">
    <name type="scientific">Salix udensis</name>
    <dbReference type="NCBI Taxonomy" id="889485"/>
    <lineage>
        <taxon>Eukaryota</taxon>
        <taxon>Viridiplantae</taxon>
        <taxon>Streptophyta</taxon>
        <taxon>Embryophyta</taxon>
        <taxon>Tracheophyta</taxon>
        <taxon>Spermatophyta</taxon>
        <taxon>Magnoliopsida</taxon>
        <taxon>eudicotyledons</taxon>
        <taxon>Gunneridae</taxon>
        <taxon>Pentapetalae</taxon>
        <taxon>rosids</taxon>
        <taxon>fabids</taxon>
        <taxon>Malpighiales</taxon>
        <taxon>Salicaceae</taxon>
        <taxon>Saliceae</taxon>
        <taxon>Salix</taxon>
    </lineage>
</organism>